<feature type="region of interest" description="Disordered" evidence="4">
    <location>
        <begin position="271"/>
        <end position="309"/>
    </location>
</feature>
<dbReference type="GO" id="GO:0005886">
    <property type="term" value="C:plasma membrane"/>
    <property type="evidence" value="ECO:0007669"/>
    <property type="project" value="TreeGrafter"/>
</dbReference>
<dbReference type="GeneTree" id="ENSGT00940000156235"/>
<dbReference type="InterPro" id="IPR001895">
    <property type="entry name" value="RASGEF_cat_dom"/>
</dbReference>
<feature type="region of interest" description="Disordered" evidence="4">
    <location>
        <begin position="348"/>
        <end position="447"/>
    </location>
</feature>
<evidence type="ECO:0000313" key="7">
    <source>
        <dbReference type="Ensembl" id="ENSGACP00000014230.2"/>
    </source>
</evidence>
<dbReference type="FunFam" id="1.10.840.10:FF:000009">
    <property type="entry name" value="rap guanine nucleotide exchange factor 1"/>
    <property type="match status" value="1"/>
</dbReference>
<dbReference type="Proteomes" id="UP000007635">
    <property type="component" value="Chromosome XIII"/>
</dbReference>
<dbReference type="PANTHER" id="PTHR23113:SF224">
    <property type="entry name" value="RAP GUANINE NUCLEOTIDE EXCHANGE FACTOR 1"/>
    <property type="match status" value="1"/>
</dbReference>
<dbReference type="InterPro" id="IPR036964">
    <property type="entry name" value="RASGEF_cat_dom_sf"/>
</dbReference>
<reference evidence="7" key="3">
    <citation type="submission" date="2025-09" db="UniProtKB">
        <authorList>
            <consortium name="Ensembl"/>
        </authorList>
    </citation>
    <scope>IDENTIFICATION</scope>
</reference>
<evidence type="ECO:0000259" key="6">
    <source>
        <dbReference type="PROSITE" id="PS50212"/>
    </source>
</evidence>
<dbReference type="Gene3D" id="1.10.840.10">
    <property type="entry name" value="Ras guanine-nucleotide exchange factors catalytic domain"/>
    <property type="match status" value="1"/>
</dbReference>
<dbReference type="eggNOG" id="KOG3417">
    <property type="taxonomic scope" value="Eukaryota"/>
</dbReference>
<accession>G3P9F6</accession>
<reference evidence="7" key="2">
    <citation type="submission" date="2025-08" db="UniProtKB">
        <authorList>
            <consortium name="Ensembl"/>
        </authorList>
    </citation>
    <scope>IDENTIFICATION</scope>
</reference>
<feature type="compositionally biased region" description="Polar residues" evidence="4">
    <location>
        <begin position="280"/>
        <end position="294"/>
    </location>
</feature>
<feature type="compositionally biased region" description="Basic and acidic residues" evidence="4">
    <location>
        <begin position="413"/>
        <end position="424"/>
    </location>
</feature>
<dbReference type="Gene3D" id="1.20.870.10">
    <property type="entry name" value="Son of sevenless (SoS) protein Chain: S domain 1"/>
    <property type="match status" value="1"/>
</dbReference>
<dbReference type="Pfam" id="PF00617">
    <property type="entry name" value="RasGEF"/>
    <property type="match status" value="1"/>
</dbReference>
<dbReference type="InterPro" id="IPR008937">
    <property type="entry name" value="Ras-like_GEF"/>
</dbReference>
<feature type="compositionally biased region" description="Pro residues" evidence="4">
    <location>
        <begin position="375"/>
        <end position="389"/>
    </location>
</feature>
<evidence type="ECO:0000256" key="3">
    <source>
        <dbReference type="PROSITE-ProRule" id="PRU00168"/>
    </source>
</evidence>
<dbReference type="CDD" id="cd00155">
    <property type="entry name" value="RasGEF"/>
    <property type="match status" value="1"/>
</dbReference>
<evidence type="ECO:0000256" key="4">
    <source>
        <dbReference type="SAM" id="MobiDB-lite"/>
    </source>
</evidence>
<dbReference type="Ensembl" id="ENSGACT00000014255.2">
    <property type="protein sequence ID" value="ENSGACP00000014230.2"/>
    <property type="gene ID" value="ENSGACG00000010748.2"/>
</dbReference>
<dbReference type="PANTHER" id="PTHR23113">
    <property type="entry name" value="GUANINE NUCLEOTIDE EXCHANGE FACTOR"/>
    <property type="match status" value="1"/>
</dbReference>
<dbReference type="InterPro" id="IPR019804">
    <property type="entry name" value="Ras_G-nucl-exch_fac_CS"/>
</dbReference>
<dbReference type="SUPFAM" id="SSF48366">
    <property type="entry name" value="Ras GEF"/>
    <property type="match status" value="1"/>
</dbReference>
<evidence type="ECO:0000313" key="8">
    <source>
        <dbReference type="Proteomes" id="UP000007635"/>
    </source>
</evidence>
<dbReference type="PROSITE" id="PS50212">
    <property type="entry name" value="RASGEF_NTER"/>
    <property type="match status" value="1"/>
</dbReference>
<evidence type="ECO:0000256" key="1">
    <source>
        <dbReference type="ARBA" id="ARBA00022658"/>
    </source>
</evidence>
<evidence type="ECO:0000259" key="5">
    <source>
        <dbReference type="PROSITE" id="PS50009"/>
    </source>
</evidence>
<dbReference type="Bgee" id="ENSGACG00000010748">
    <property type="expression patterns" value="Expressed in spleen and 9 other cell types or tissues"/>
</dbReference>
<feature type="region of interest" description="Disordered" evidence="4">
    <location>
        <begin position="216"/>
        <end position="240"/>
    </location>
</feature>
<feature type="domain" description="Ras-GEF" evidence="5">
    <location>
        <begin position="729"/>
        <end position="957"/>
    </location>
</feature>
<dbReference type="SMART" id="SM00147">
    <property type="entry name" value="RasGEF"/>
    <property type="match status" value="1"/>
</dbReference>
<evidence type="ECO:0000256" key="2">
    <source>
        <dbReference type="ARBA" id="ARBA00083313"/>
    </source>
</evidence>
<dbReference type="Pfam" id="PF00618">
    <property type="entry name" value="RasGEF_N"/>
    <property type="match status" value="1"/>
</dbReference>
<keyword evidence="1 3" id="KW-0344">Guanine-nucleotide releasing factor</keyword>
<dbReference type="PROSITE" id="PS00720">
    <property type="entry name" value="RASGEF"/>
    <property type="match status" value="1"/>
</dbReference>
<keyword evidence="8" id="KW-1185">Reference proteome</keyword>
<proteinExistence type="predicted"/>
<dbReference type="InterPro" id="IPR000651">
    <property type="entry name" value="Ras-like_Gua-exchang_fac_N"/>
</dbReference>
<dbReference type="AlphaFoldDB" id="G3P9F6"/>
<dbReference type="STRING" id="69293.ENSGACP00000014230"/>
<feature type="domain" description="N-terminal Ras-GEF" evidence="6">
    <location>
        <begin position="577"/>
        <end position="698"/>
    </location>
</feature>
<protein>
    <recommendedName>
        <fullName evidence="2">CRK SH3-binding GNRP</fullName>
    </recommendedName>
</protein>
<organism evidence="7 8">
    <name type="scientific">Gasterosteus aculeatus aculeatus</name>
    <name type="common">three-spined stickleback</name>
    <dbReference type="NCBI Taxonomy" id="481459"/>
    <lineage>
        <taxon>Eukaryota</taxon>
        <taxon>Metazoa</taxon>
        <taxon>Chordata</taxon>
        <taxon>Craniata</taxon>
        <taxon>Vertebrata</taxon>
        <taxon>Euteleostomi</taxon>
        <taxon>Actinopterygii</taxon>
        <taxon>Neopterygii</taxon>
        <taxon>Teleostei</taxon>
        <taxon>Neoteleostei</taxon>
        <taxon>Acanthomorphata</taxon>
        <taxon>Eupercaria</taxon>
        <taxon>Perciformes</taxon>
        <taxon>Cottioidei</taxon>
        <taxon>Gasterosteales</taxon>
        <taxon>Gasterosteidae</taxon>
        <taxon>Gasterosteus</taxon>
    </lineage>
</organism>
<dbReference type="PROSITE" id="PS50009">
    <property type="entry name" value="RASGEF_CAT"/>
    <property type="match status" value="1"/>
</dbReference>
<dbReference type="SMART" id="SM00229">
    <property type="entry name" value="RasGEFN"/>
    <property type="match status" value="1"/>
</dbReference>
<dbReference type="InterPro" id="IPR023578">
    <property type="entry name" value="Ras_GEF_dom_sf"/>
</dbReference>
<sequence length="965" mass="108084">MSSRAESKTASQFVSLTMRLKDKLHPQRIKRFEQIKQTPSQTPKPLDLNLQRTLQEKSVCVLADEQRAVISSLQYFKALVDRLGVDKQVLDQSVVGGLLGGASSRVLEAVQTLVQLEPHLHNSKTVTSCLTRLYLSLAQLIRWADEVMLQGIAHGNQDSTASVTLVIRAVLDGVKELVRLAAERRGDSAPLSPVQFGVTEGQTCVFDDVVKSEGTSAGALAEEDEEKKKTSWAPPKPPMPLTELISPVSLPVVSQPPVSFPHVSLNHASQTQMALPPASQPQVSLPRVSTQGLSPPTLPPKRRQSMGPAPCRVAIVAPMRRETEVNRQSQQVHDAGLKCDSFSSAESAAENTHCGEEEEDPDYNFLLTDSSSFEPPLPLPHPSSLPPNLPEKRRCSTAGPTLSQPSSFSFDPPPHEQRPSHCDDDIGPDELGSSPKSPSKTPPPLPEKKLHIHQYLQFCSTYSAQSAAMFYQRPLTSGQRYSSRQRELETTYRLAHTHLDTQTLDSTPLPELLPAPVLPAKKRQQDPGGPYEEDPASDSLQQEAELKRRSRELQEEVLLTDGQEVLRRIIMKPQGEDGPDVKAASAEILLVHATMAHSEQVVYREAFLSTFRSFISPEDVIIKLQHRYKHLCKQRDPERIAAANNTFHLLVSVVDELCAIELDSNLLLLLMDLVFSLLIGGELRLACLLRSNILSKLEQRWHMIGSPQSLRPLAAKGVAARPGTLLDFRSQDLAEQLTLLDSELFCKIELPEVLLWSKEQNEEKSPNLKEFTQHFNNVSFWVRSVIILQDKSQDREKLLLKFLKTMKHLRRLNNFNSYLSILSALDSAPLRRLDWQRHTAEALEEFSSLIDSSSSFRAYRAALAEVEPPCIPYLGLILQDLTFVHLGNPDTLMTSQGSKVNFSKRWQQFNILDTLRSYQQVPYTLQPNDDIISFFNDFSDHLAEEALWELSLRLRPRNAPRANQR</sequence>
<feature type="region of interest" description="Disordered" evidence="4">
    <location>
        <begin position="520"/>
        <end position="549"/>
    </location>
</feature>
<dbReference type="InParanoid" id="G3P9F6"/>
<reference evidence="7 8" key="1">
    <citation type="journal article" date="2021" name="G3 (Bethesda)">
        <title>Improved contiguity of the threespine stickleback genome using long-read sequencing.</title>
        <authorList>
            <person name="Nath S."/>
            <person name="Shaw D.E."/>
            <person name="White M.A."/>
        </authorList>
    </citation>
    <scope>NUCLEOTIDE SEQUENCE [LARGE SCALE GENOMIC DNA]</scope>
    <source>
        <strain evidence="7 8">Lake Benthic</strain>
    </source>
</reference>
<name>G3P9F6_GASAC</name>
<dbReference type="GO" id="GO:0007265">
    <property type="term" value="P:Ras protein signal transduction"/>
    <property type="evidence" value="ECO:0007669"/>
    <property type="project" value="TreeGrafter"/>
</dbReference>
<dbReference type="GO" id="GO:0005085">
    <property type="term" value="F:guanyl-nucleotide exchange factor activity"/>
    <property type="evidence" value="ECO:0007669"/>
    <property type="project" value="UniProtKB-KW"/>
</dbReference>
<dbReference type="OMA" id="DELCAIE"/>